<dbReference type="InterPro" id="IPR000092">
    <property type="entry name" value="Polyprenyl_synt"/>
</dbReference>
<dbReference type="SFLD" id="SFLDG01017">
    <property type="entry name" value="Polyprenyl_Transferase_Like"/>
    <property type="match status" value="1"/>
</dbReference>
<keyword evidence="7" id="KW-0460">Magnesium</keyword>
<dbReference type="NCBIfam" id="NF045485">
    <property type="entry name" value="FPPsyn"/>
    <property type="match status" value="1"/>
</dbReference>
<dbReference type="GO" id="GO:0005737">
    <property type="term" value="C:cytoplasm"/>
    <property type="evidence" value="ECO:0007669"/>
    <property type="project" value="UniProtKB-ARBA"/>
</dbReference>
<keyword evidence="14" id="KW-1185">Reference proteome</keyword>
<comment type="catalytic activity">
    <reaction evidence="11">
        <text>isopentenyl diphosphate + (2E)-geranyl diphosphate = (2E,6E)-farnesyl diphosphate + diphosphate</text>
        <dbReference type="Rhea" id="RHEA:19361"/>
        <dbReference type="ChEBI" id="CHEBI:33019"/>
        <dbReference type="ChEBI" id="CHEBI:58057"/>
        <dbReference type="ChEBI" id="CHEBI:128769"/>
        <dbReference type="ChEBI" id="CHEBI:175763"/>
        <dbReference type="EC" id="2.5.1.10"/>
    </reaction>
</comment>
<evidence type="ECO:0000256" key="2">
    <source>
        <dbReference type="ARBA" id="ARBA00006706"/>
    </source>
</evidence>
<evidence type="ECO:0000256" key="7">
    <source>
        <dbReference type="ARBA" id="ARBA00022842"/>
    </source>
</evidence>
<dbReference type="Gene3D" id="1.10.600.10">
    <property type="entry name" value="Farnesyl Diphosphate Synthase"/>
    <property type="match status" value="1"/>
</dbReference>
<gene>
    <name evidence="13" type="ORF">I6N95_10890</name>
</gene>
<keyword evidence="6" id="KW-0479">Metal-binding</keyword>
<dbReference type="RefSeq" id="WP_209527518.1">
    <property type="nucleotide sequence ID" value="NZ_JAEEGA010000006.1"/>
</dbReference>
<dbReference type="FunFam" id="1.10.600.10:FF:000001">
    <property type="entry name" value="Geranylgeranyl diphosphate synthase"/>
    <property type="match status" value="1"/>
</dbReference>
<dbReference type="SFLD" id="SFLDS00005">
    <property type="entry name" value="Isoprenoid_Synthase_Type_I"/>
    <property type="match status" value="1"/>
</dbReference>
<dbReference type="GO" id="GO:0046872">
    <property type="term" value="F:metal ion binding"/>
    <property type="evidence" value="ECO:0007669"/>
    <property type="project" value="UniProtKB-KW"/>
</dbReference>
<organism evidence="13 14">
    <name type="scientific">Vagococcus allomyrinae</name>
    <dbReference type="NCBI Taxonomy" id="2794353"/>
    <lineage>
        <taxon>Bacteria</taxon>
        <taxon>Bacillati</taxon>
        <taxon>Bacillota</taxon>
        <taxon>Bacilli</taxon>
        <taxon>Lactobacillales</taxon>
        <taxon>Enterococcaceae</taxon>
        <taxon>Vagococcus</taxon>
    </lineage>
</organism>
<name>A0A940PDH4_9ENTE</name>
<dbReference type="InterPro" id="IPR033749">
    <property type="entry name" value="Polyprenyl_synt_CS"/>
</dbReference>
<evidence type="ECO:0000256" key="5">
    <source>
        <dbReference type="ARBA" id="ARBA00022679"/>
    </source>
</evidence>
<dbReference type="AlphaFoldDB" id="A0A940PDH4"/>
<evidence type="ECO:0000256" key="10">
    <source>
        <dbReference type="ARBA" id="ARBA00032873"/>
    </source>
</evidence>
<evidence type="ECO:0000313" key="13">
    <source>
        <dbReference type="EMBL" id="MBP1041511.1"/>
    </source>
</evidence>
<dbReference type="InterPro" id="IPR008949">
    <property type="entry name" value="Isoprenoid_synthase_dom_sf"/>
</dbReference>
<dbReference type="SUPFAM" id="SSF48576">
    <property type="entry name" value="Terpenoid synthases"/>
    <property type="match status" value="1"/>
</dbReference>
<evidence type="ECO:0000313" key="14">
    <source>
        <dbReference type="Proteomes" id="UP000674938"/>
    </source>
</evidence>
<comment type="caution">
    <text evidence="13">The sequence shown here is derived from an EMBL/GenBank/DDBJ whole genome shotgun (WGS) entry which is preliminary data.</text>
</comment>
<dbReference type="InterPro" id="IPR053378">
    <property type="entry name" value="Prenyl_diphosphate_synthase"/>
</dbReference>
<comment type="similarity">
    <text evidence="2 12">Belongs to the FPP/GGPP synthase family.</text>
</comment>
<evidence type="ECO:0000256" key="6">
    <source>
        <dbReference type="ARBA" id="ARBA00022723"/>
    </source>
</evidence>
<evidence type="ECO:0000256" key="12">
    <source>
        <dbReference type="RuleBase" id="RU004466"/>
    </source>
</evidence>
<dbReference type="CDD" id="cd00685">
    <property type="entry name" value="Trans_IPPS_HT"/>
    <property type="match status" value="1"/>
</dbReference>
<dbReference type="Pfam" id="PF00348">
    <property type="entry name" value="polyprenyl_synt"/>
    <property type="match status" value="1"/>
</dbReference>
<dbReference type="PANTHER" id="PTHR43281">
    <property type="entry name" value="FARNESYL DIPHOSPHATE SYNTHASE"/>
    <property type="match status" value="1"/>
</dbReference>
<keyword evidence="8" id="KW-0414">Isoprene biosynthesis</keyword>
<evidence type="ECO:0000256" key="9">
    <source>
        <dbReference type="ARBA" id="ARBA00032380"/>
    </source>
</evidence>
<sequence length="297" mass="32296">MGDSLLSFGKIHIPKLDREIDQFIKSQATEAHLLDSMSYSLAAGGKKLRPLLLLGTIAFFNGQITRGAYQVAGALEMIHTYSLIHDDLPAMDNDELRRGKPTNHIVYGEGLAILAGDGLLTEAFHLVAEAELAAELKVSLLQRLARYAGTQGMIGGQVADIEGESQQLDLPALQSVHRRKTGALIKFAVEAGLLISHQEQQISDQMQIYAENFGIAFQIKDDLLDVIGDETVIGKKTGMDQALNKSTYTSLLGVEGAKVALEDHCQVAMSALEEVKLELKITQETSLLAELIQTLMV</sequence>
<dbReference type="PROSITE" id="PS00723">
    <property type="entry name" value="POLYPRENYL_SYNTHASE_1"/>
    <property type="match status" value="1"/>
</dbReference>
<dbReference type="EMBL" id="JAEEGA010000006">
    <property type="protein sequence ID" value="MBP1041511.1"/>
    <property type="molecule type" value="Genomic_DNA"/>
</dbReference>
<evidence type="ECO:0000256" key="11">
    <source>
        <dbReference type="ARBA" id="ARBA00049399"/>
    </source>
</evidence>
<dbReference type="GO" id="GO:0004337">
    <property type="term" value="F:(2E,6E)-farnesyl diphosphate synthase activity"/>
    <property type="evidence" value="ECO:0007669"/>
    <property type="project" value="UniProtKB-EC"/>
</dbReference>
<protein>
    <recommendedName>
        <fullName evidence="4">Farnesyl diphosphate synthase</fullName>
        <ecNumber evidence="3">2.5.1.10</ecNumber>
    </recommendedName>
    <alternativeName>
        <fullName evidence="10">(2E,6E)-farnesyl diphosphate synthase</fullName>
    </alternativeName>
    <alternativeName>
        <fullName evidence="9">Geranyltranstransferase</fullName>
    </alternativeName>
</protein>
<evidence type="ECO:0000256" key="8">
    <source>
        <dbReference type="ARBA" id="ARBA00023229"/>
    </source>
</evidence>
<evidence type="ECO:0000256" key="1">
    <source>
        <dbReference type="ARBA" id="ARBA00001946"/>
    </source>
</evidence>
<comment type="cofactor">
    <cofactor evidence="1">
        <name>Mg(2+)</name>
        <dbReference type="ChEBI" id="CHEBI:18420"/>
    </cofactor>
</comment>
<evidence type="ECO:0000256" key="4">
    <source>
        <dbReference type="ARBA" id="ARBA00015100"/>
    </source>
</evidence>
<proteinExistence type="inferred from homology"/>
<keyword evidence="5 12" id="KW-0808">Transferase</keyword>
<dbReference type="PROSITE" id="PS00444">
    <property type="entry name" value="POLYPRENYL_SYNTHASE_2"/>
    <property type="match status" value="1"/>
</dbReference>
<dbReference type="Proteomes" id="UP000674938">
    <property type="component" value="Unassembled WGS sequence"/>
</dbReference>
<reference evidence="13" key="1">
    <citation type="submission" date="2020-12" db="EMBL/GenBank/DDBJ databases">
        <title>Vagococcus allomyrinae sp. nov. and Enterococcus lavae sp. nov., isolated from the larvae of Allomyrina dichotoma.</title>
        <authorList>
            <person name="Lee S.D."/>
        </authorList>
    </citation>
    <scope>NUCLEOTIDE SEQUENCE</scope>
    <source>
        <strain evidence="13">BWB3-3</strain>
    </source>
</reference>
<dbReference type="EC" id="2.5.1.10" evidence="3"/>
<accession>A0A940PDH4</accession>
<dbReference type="GO" id="GO:0016114">
    <property type="term" value="P:terpenoid biosynthetic process"/>
    <property type="evidence" value="ECO:0007669"/>
    <property type="project" value="UniProtKB-ARBA"/>
</dbReference>
<dbReference type="PANTHER" id="PTHR43281:SF1">
    <property type="entry name" value="FARNESYL DIPHOSPHATE SYNTHASE"/>
    <property type="match status" value="1"/>
</dbReference>
<evidence type="ECO:0000256" key="3">
    <source>
        <dbReference type="ARBA" id="ARBA00012439"/>
    </source>
</evidence>